<dbReference type="Pfam" id="PF02138">
    <property type="entry name" value="Beach"/>
    <property type="match status" value="1"/>
</dbReference>
<gene>
    <name evidence="6" type="ORF">GFSPODELE1_LOCUS8121</name>
</gene>
<dbReference type="SMART" id="SM01026">
    <property type="entry name" value="Beach"/>
    <property type="match status" value="1"/>
</dbReference>
<evidence type="ECO:0000256" key="2">
    <source>
        <dbReference type="ARBA" id="ARBA00022737"/>
    </source>
</evidence>
<dbReference type="InterPro" id="IPR056252">
    <property type="entry name" value="Alfy-like_Arm-like"/>
</dbReference>
<dbReference type="InterPro" id="IPR011993">
    <property type="entry name" value="PH-like_dom_sf"/>
</dbReference>
<proteinExistence type="predicted"/>
<dbReference type="PANTHER" id="PTHR46108">
    <property type="entry name" value="BLUE CHEESE"/>
    <property type="match status" value="1"/>
</dbReference>
<keyword evidence="7" id="KW-1185">Reference proteome</keyword>
<dbReference type="SUPFAM" id="SSF50978">
    <property type="entry name" value="WD40 repeat-like"/>
    <property type="match status" value="1"/>
</dbReference>
<accession>A0ABP1DV74</accession>
<evidence type="ECO:0000256" key="1">
    <source>
        <dbReference type="ARBA" id="ARBA00022574"/>
    </source>
</evidence>
<dbReference type="SUPFAM" id="SSF81837">
    <property type="entry name" value="BEACH domain"/>
    <property type="match status" value="1"/>
</dbReference>
<dbReference type="InterPro" id="IPR023362">
    <property type="entry name" value="PH-BEACH_dom"/>
</dbReference>
<dbReference type="InterPro" id="IPR019775">
    <property type="entry name" value="WD40_repeat_CS"/>
</dbReference>
<dbReference type="Pfam" id="PF20426">
    <property type="entry name" value="NBCH_WD40"/>
    <property type="match status" value="1"/>
</dbReference>
<dbReference type="Gene3D" id="1.10.1540.10">
    <property type="entry name" value="BEACH domain"/>
    <property type="match status" value="1"/>
</dbReference>
<evidence type="ECO:0000259" key="5">
    <source>
        <dbReference type="PROSITE" id="PS51783"/>
    </source>
</evidence>
<dbReference type="SMART" id="SM00320">
    <property type="entry name" value="WD40"/>
    <property type="match status" value="3"/>
</dbReference>
<keyword evidence="2" id="KW-0677">Repeat</keyword>
<evidence type="ECO:0000256" key="3">
    <source>
        <dbReference type="PROSITE-ProRule" id="PRU00221"/>
    </source>
</evidence>
<organism evidence="6 7">
    <name type="scientific">Somion occarium</name>
    <dbReference type="NCBI Taxonomy" id="3059160"/>
    <lineage>
        <taxon>Eukaryota</taxon>
        <taxon>Fungi</taxon>
        <taxon>Dikarya</taxon>
        <taxon>Basidiomycota</taxon>
        <taxon>Agaricomycotina</taxon>
        <taxon>Agaricomycetes</taxon>
        <taxon>Polyporales</taxon>
        <taxon>Cerrenaceae</taxon>
        <taxon>Somion</taxon>
    </lineage>
</organism>
<dbReference type="Proteomes" id="UP001497453">
    <property type="component" value="Chromosome 6"/>
</dbReference>
<evidence type="ECO:0000313" key="7">
    <source>
        <dbReference type="Proteomes" id="UP001497453"/>
    </source>
</evidence>
<dbReference type="EMBL" id="OZ037949">
    <property type="protein sequence ID" value="CAL1710978.1"/>
    <property type="molecule type" value="Genomic_DNA"/>
</dbReference>
<dbReference type="PROSITE" id="PS50197">
    <property type="entry name" value="BEACH"/>
    <property type="match status" value="1"/>
</dbReference>
<dbReference type="InterPro" id="IPR015943">
    <property type="entry name" value="WD40/YVTN_repeat-like_dom_sf"/>
</dbReference>
<reference evidence="7" key="1">
    <citation type="submission" date="2024-04" db="EMBL/GenBank/DDBJ databases">
        <authorList>
            <person name="Shaw F."/>
            <person name="Minotto A."/>
        </authorList>
    </citation>
    <scope>NUCLEOTIDE SEQUENCE [LARGE SCALE GENOMIC DNA]</scope>
</reference>
<dbReference type="Pfam" id="PF14844">
    <property type="entry name" value="PH_BEACH"/>
    <property type="match status" value="1"/>
</dbReference>
<feature type="domain" description="BEACH-type PH" evidence="5">
    <location>
        <begin position="1312"/>
        <end position="1434"/>
    </location>
</feature>
<dbReference type="InterPro" id="IPR013320">
    <property type="entry name" value="ConA-like_dom_sf"/>
</dbReference>
<feature type="repeat" description="WD" evidence="3">
    <location>
        <begin position="1911"/>
        <end position="1952"/>
    </location>
</feature>
<evidence type="ECO:0000313" key="6">
    <source>
        <dbReference type="EMBL" id="CAL1710978.1"/>
    </source>
</evidence>
<dbReference type="InterPro" id="IPR036372">
    <property type="entry name" value="BEACH_dom_sf"/>
</dbReference>
<dbReference type="SUPFAM" id="SSF50729">
    <property type="entry name" value="PH domain-like"/>
    <property type="match status" value="1"/>
</dbReference>
<evidence type="ECO:0000259" key="4">
    <source>
        <dbReference type="PROSITE" id="PS50197"/>
    </source>
</evidence>
<dbReference type="PROSITE" id="PS50294">
    <property type="entry name" value="WD_REPEATS_REGION"/>
    <property type="match status" value="1"/>
</dbReference>
<feature type="repeat" description="WD" evidence="3">
    <location>
        <begin position="1868"/>
        <end position="1894"/>
    </location>
</feature>
<dbReference type="InterPro" id="IPR036322">
    <property type="entry name" value="WD40_repeat_dom_sf"/>
</dbReference>
<dbReference type="InterPro" id="IPR001680">
    <property type="entry name" value="WD40_rpt"/>
</dbReference>
<sequence length="2105" mass="235948">MLRSLLSPLIGPSPSQQSFVIEEQVEATPEDFARDVLVEVMRNSVERLKVAEGLSSRTEELTEIHKIMLEDACTKDVFREMDGFLVLMNILSTIQPSHSWPIAEPGDQIVTDVLEATRLIFAILDESLYQHELNTTFFERSVGYESLCQAIRPLLSDLKTTDQTLGFLLSLAMHNFALSSVFQALSTSTESLKDYSDMDRHIETLEPMLHHDTIRYPGALRVLFSSIPDLPTGPNESGSMRRYFVYKLFERLCSRSHRNHAVTGSLDLVAPLFNAFCPSTSSDEKGGNITALPKPERQVLLRLLKKLLELGCSSDDARVMFQRALVPKQSDTVGDDSAPHQEDALNGDVLEVLRAGVKARWPQHFSFRGPSGVKVLVPTLDKTLSKTGFTFMLWLWIEQYPIQIQDIATLRFSRPGSPISTPAFTLRIQPDGFLMQLCPDSPETAALKARVQKGRWTHLTVIAQPHGSRADKYGAVLFVNGDMTDSLNITYPKIEVASKDAFVLVGDTSEEATMPWCFASAYLLATPIGDSIPRFIRHLSPRYTAHFRAGPELVKFMTYESATSLSIHIANVNDTLTALGPSPDKSHKKKALEELMTAVKNGLTLGEDDVIVCLTPGGHNEPRPGIANVEDVEDANLKKVSVEGDVFEVVTTPLDLSMWKLGGAAVALGLLQYANTAHELSRTLSILTGGLKNSWQNSDDMERIRGYEILAGILRSKPQLINMTGFETLSEFLGMNFRSPDQSTITNPSAYRYLALDFLLWSRTRPEIQRVHLAHFITLLATSSYQKFNASQLVASKHNMGLLRKLLFVLQTVWYDMEMVKDIVQILRELILKKWNRDDTVKPLIAYLAANLHEIDGTTGTASPGSMISHISPHAISQRKASQVLAMLVLVLYSSPSHYTKLTTYLPLPRIYLLLLGTHPTPFDASRVLRLIQLSLSSTSSFGRKFELVSGWSVLRIVLPDAWDEEVRIACFDLLFGRQWAEVTKGKGTEDESTIVACPNIVPAIFSALQVRLDILGVGRSRNAEVAVEAASHAERLLDELMQVHSASSTFRQVFKSQSTTAYFLDAYKSFVAALRNSTSLLDQATIRILEKMSHLGLSIALDTVVAAEQKSEVLDLLQLAETVLSPDPAHDATIDPTVIVPKRPRRSRFASSRFSIHIGEKTVRRTMTRIEEWRKTVFTTERKRLRQTVLDLREEHRQVAGHTEWRSLLTDERGIWPTHAGEPKWRLDETEGPYRIRMRLERDLETIINSKIDLSHSQDRIYGPDLDNQSVVHTEVPPWAESYDIAADSEDRQLDDEVREDKHRRIRHELEADDVIEAVTTVARISGVDSYPGLLIFGRTHLYMFDGVVQNHEGEVIDANEAPKELFFVPGSTPELNGPQTAQRWKYDQILNYSDRTFLFRDVALEIYFRDSRSLLVVFPKKAERQATNERLHNAISGRHPSDSLTPGYLKSPLVNRLSARVSATARASAKALMGFRLDELSTAQRRWQAREISNYAYISILNQLSGRTPSDATQYPVFPWVISDYTSTTLNLKSNSTFRDLTKPMGALSPARREAAETRYKNLQSVDEVPFHYGTHFSSSMIVCHFLIRLAPFTNMFKTLQGGDWDLPDRLFVDMQRAYESASQDLRGDVRELIPEFYTCPEFLENSANLDFGIQQNNGERIHDVKLPPWAKNDPLLFIILNREALEGDYVSHNLPAWIDLIWGCKQRDPEALNVFHPLSYEGAVDIESITDPLEREATVGIIHNFGQTPRKLFNSPHPDRMMHGCSTLPIGTIYGISEDFHLLSQGSKVIRDLGQGNAIHELVVDNIGERVIPCTQGRLVVPSAPHEAVEWDIGRTSPGDLRVLSDRKIVQVVESAFCLCATFADPDTLVTGSLDYTVRLWQLSRGSGVSNTPRYGECPLKVIPTHLMRSHRAPVTSVAASRTWALVVSGSEDGSLAFWDLNRGNYVRSIWHGQGREWAIHLAAINESTGNIASCSRDRLWLHTINGRPIASLDLTGLSASPAYPPIASLAFHEREYSRQPVIATGGPDGAITLRTWNANNTPEGAKARWEFATLRTLKVKTADGERMPRRSVPCVTALRFVGELLYHGEDSGKVFCWELPD</sequence>
<dbReference type="SUPFAM" id="SSF49899">
    <property type="entry name" value="Concanavalin A-like lectins/glucanases"/>
    <property type="match status" value="1"/>
</dbReference>
<dbReference type="Gene3D" id="2.30.29.30">
    <property type="entry name" value="Pleckstrin-homology domain (PH domain)/Phosphotyrosine-binding domain (PTB)"/>
    <property type="match status" value="1"/>
</dbReference>
<dbReference type="CDD" id="cd06071">
    <property type="entry name" value="Beach"/>
    <property type="match status" value="1"/>
</dbReference>
<dbReference type="Gene3D" id="2.130.10.10">
    <property type="entry name" value="YVTN repeat-like/Quinoprotein amine dehydrogenase"/>
    <property type="match status" value="1"/>
</dbReference>
<dbReference type="InterPro" id="IPR046851">
    <property type="entry name" value="NBCH_WD40"/>
</dbReference>
<feature type="domain" description="BEACH" evidence="4">
    <location>
        <begin position="1474"/>
        <end position="1763"/>
    </location>
</feature>
<dbReference type="InterPro" id="IPR000409">
    <property type="entry name" value="BEACH_dom"/>
</dbReference>
<dbReference type="PROSITE" id="PS50082">
    <property type="entry name" value="WD_REPEATS_2"/>
    <property type="match status" value="2"/>
</dbReference>
<dbReference type="Pfam" id="PF23295">
    <property type="entry name" value="Arm_4"/>
    <property type="match status" value="1"/>
</dbReference>
<dbReference type="PANTHER" id="PTHR46108:SF4">
    <property type="entry name" value="BLUE CHEESE"/>
    <property type="match status" value="1"/>
</dbReference>
<dbReference type="PROSITE" id="PS00678">
    <property type="entry name" value="WD_REPEATS_1"/>
    <property type="match status" value="1"/>
</dbReference>
<keyword evidence="1 3" id="KW-0853">WD repeat</keyword>
<dbReference type="InterPro" id="IPR051944">
    <property type="entry name" value="BEACH_domain_protein"/>
</dbReference>
<protein>
    <recommendedName>
        <fullName evidence="8">Beach-domain-containing protein</fullName>
    </recommendedName>
</protein>
<evidence type="ECO:0008006" key="8">
    <source>
        <dbReference type="Google" id="ProtNLM"/>
    </source>
</evidence>
<dbReference type="PROSITE" id="PS51783">
    <property type="entry name" value="PH_BEACH"/>
    <property type="match status" value="1"/>
</dbReference>
<name>A0ABP1DV74_9APHY</name>